<evidence type="ECO:0000256" key="2">
    <source>
        <dbReference type="SAM" id="Phobius"/>
    </source>
</evidence>
<dbReference type="PANTHER" id="PTHR24637">
    <property type="entry name" value="COLLAGEN"/>
    <property type="match status" value="1"/>
</dbReference>
<dbReference type="EMBL" id="MU826828">
    <property type="protein sequence ID" value="KAJ7374259.1"/>
    <property type="molecule type" value="Genomic_DNA"/>
</dbReference>
<reference evidence="3" key="1">
    <citation type="submission" date="2023-01" db="EMBL/GenBank/DDBJ databases">
        <title>Genome assembly of the deep-sea coral Lophelia pertusa.</title>
        <authorList>
            <person name="Herrera S."/>
            <person name="Cordes E."/>
        </authorList>
    </citation>
    <scope>NUCLEOTIDE SEQUENCE</scope>
    <source>
        <strain evidence="3">USNM1676648</strain>
        <tissue evidence="3">Polyp</tissue>
    </source>
</reference>
<protein>
    <submittedName>
        <fullName evidence="3">Uncharacterized protein</fullName>
    </submittedName>
</protein>
<name>A0A9W9Z6H9_9CNID</name>
<dbReference type="Proteomes" id="UP001163046">
    <property type="component" value="Unassembled WGS sequence"/>
</dbReference>
<keyword evidence="2" id="KW-1133">Transmembrane helix</keyword>
<accession>A0A9W9Z6H9</accession>
<comment type="caution">
    <text evidence="3">The sequence shown here is derived from an EMBL/GenBank/DDBJ whole genome shotgun (WGS) entry which is preliminary data.</text>
</comment>
<dbReference type="InterPro" id="IPR008160">
    <property type="entry name" value="Collagen"/>
</dbReference>
<dbReference type="Pfam" id="PF01391">
    <property type="entry name" value="Collagen"/>
    <property type="match status" value="1"/>
</dbReference>
<organism evidence="3 4">
    <name type="scientific">Desmophyllum pertusum</name>
    <dbReference type="NCBI Taxonomy" id="174260"/>
    <lineage>
        <taxon>Eukaryota</taxon>
        <taxon>Metazoa</taxon>
        <taxon>Cnidaria</taxon>
        <taxon>Anthozoa</taxon>
        <taxon>Hexacorallia</taxon>
        <taxon>Scleractinia</taxon>
        <taxon>Caryophylliina</taxon>
        <taxon>Caryophylliidae</taxon>
        <taxon>Desmophyllum</taxon>
    </lineage>
</organism>
<feature type="compositionally biased region" description="Pro residues" evidence="1">
    <location>
        <begin position="134"/>
        <end position="143"/>
    </location>
</feature>
<evidence type="ECO:0000313" key="4">
    <source>
        <dbReference type="Proteomes" id="UP001163046"/>
    </source>
</evidence>
<dbReference type="AlphaFoldDB" id="A0A9W9Z6H9"/>
<feature type="transmembrane region" description="Helical" evidence="2">
    <location>
        <begin position="6"/>
        <end position="31"/>
    </location>
</feature>
<evidence type="ECO:0000256" key="1">
    <source>
        <dbReference type="SAM" id="MobiDB-lite"/>
    </source>
</evidence>
<evidence type="ECO:0000313" key="3">
    <source>
        <dbReference type="EMBL" id="KAJ7374259.1"/>
    </source>
</evidence>
<dbReference type="PANTHER" id="PTHR24637:SF421">
    <property type="entry name" value="CUTICLE COLLAGEN DPY-2"/>
    <property type="match status" value="1"/>
</dbReference>
<keyword evidence="4" id="KW-1185">Reference proteome</keyword>
<keyword evidence="2" id="KW-0472">Membrane</keyword>
<feature type="region of interest" description="Disordered" evidence="1">
    <location>
        <begin position="133"/>
        <end position="160"/>
    </location>
</feature>
<proteinExistence type="predicted"/>
<keyword evidence="2" id="KW-0812">Transmembrane</keyword>
<dbReference type="OrthoDB" id="5976592at2759"/>
<gene>
    <name evidence="3" type="ORF">OS493_007339</name>
</gene>
<sequence>MRNELLVLRVLVVILIVLTLLSLVFDIWILLRKPAVAETQLKAPTTKPRPPPPQVIMQGTADDVQQELHRLTANEDLIRNSITVLQNTMHNLRTAANKFNLDMAIQKHKLDSLMARVNNTGIIPAHPGTVLQGPPGPVGPPGPLGLQGPPGPQGTQGSEGIPGLLGTTGVPGAVGPPGHPGVVGHRGLKGPQGYNGSRGLKETWGYQAQKVPRALLVYMI</sequence>